<proteinExistence type="predicted"/>
<dbReference type="EMBL" id="CAVMJV010000005">
    <property type="protein sequence ID" value="CAK5029069.1"/>
    <property type="molecule type" value="Genomic_DNA"/>
</dbReference>
<dbReference type="Proteomes" id="UP001497535">
    <property type="component" value="Unassembled WGS sequence"/>
</dbReference>
<evidence type="ECO:0000313" key="1">
    <source>
        <dbReference type="EMBL" id="CAK5029069.1"/>
    </source>
</evidence>
<gene>
    <name evidence="1" type="ORF">MENTE1834_LOCUS6804</name>
</gene>
<keyword evidence="2" id="KW-1185">Reference proteome</keyword>
<accession>A0ACB0Y397</accession>
<sequence length="167" mass="20522">MSGYLRYIYNSEKNIFIIWHLFAFARMRIHSFRLFYKQYPQYYDGILFNIWQSMKQYGFKSFLQQKISILSYIKAYDELEIKANNWMEILKQLSIFERENVAFMYKGIEYTRERMLMSLQEAENSQENIIFPAFFMPDKDVNLQTHYHLLYLHPGNRFKIIFAMFDN</sequence>
<name>A0ACB0Y397_MELEN</name>
<reference evidence="1" key="1">
    <citation type="submission" date="2023-11" db="EMBL/GenBank/DDBJ databases">
        <authorList>
            <person name="Poullet M."/>
        </authorList>
    </citation>
    <scope>NUCLEOTIDE SEQUENCE</scope>
    <source>
        <strain evidence="1">E1834</strain>
    </source>
</reference>
<protein>
    <submittedName>
        <fullName evidence="1">Uncharacterized protein</fullName>
    </submittedName>
</protein>
<organism evidence="1 2">
    <name type="scientific">Meloidogyne enterolobii</name>
    <name type="common">Root-knot nematode worm</name>
    <name type="synonym">Meloidogyne mayaguensis</name>
    <dbReference type="NCBI Taxonomy" id="390850"/>
    <lineage>
        <taxon>Eukaryota</taxon>
        <taxon>Metazoa</taxon>
        <taxon>Ecdysozoa</taxon>
        <taxon>Nematoda</taxon>
        <taxon>Chromadorea</taxon>
        <taxon>Rhabditida</taxon>
        <taxon>Tylenchina</taxon>
        <taxon>Tylenchomorpha</taxon>
        <taxon>Tylenchoidea</taxon>
        <taxon>Meloidogynidae</taxon>
        <taxon>Meloidogyninae</taxon>
        <taxon>Meloidogyne</taxon>
    </lineage>
</organism>
<evidence type="ECO:0000313" key="2">
    <source>
        <dbReference type="Proteomes" id="UP001497535"/>
    </source>
</evidence>
<comment type="caution">
    <text evidence="1">The sequence shown here is derived from an EMBL/GenBank/DDBJ whole genome shotgun (WGS) entry which is preliminary data.</text>
</comment>